<dbReference type="InterPro" id="IPR044965">
    <property type="entry name" value="Glyco_hydro_17_plant"/>
</dbReference>
<proteinExistence type="inferred from homology"/>
<reference evidence="6" key="1">
    <citation type="submission" date="2014-09" db="EMBL/GenBank/DDBJ databases">
        <authorList>
            <person name="Magalhaes I.L.F."/>
            <person name="Oliveira U."/>
            <person name="Santos F.R."/>
            <person name="Vidigal T.H.D.A."/>
            <person name="Brescovit A.D."/>
            <person name="Santos A.J."/>
        </authorList>
    </citation>
    <scope>NUCLEOTIDE SEQUENCE</scope>
    <source>
        <tissue evidence="6">Shoot tissue taken approximately 20 cm above the soil surface</tissue>
    </source>
</reference>
<dbReference type="PANTHER" id="PTHR32227">
    <property type="entry name" value="GLUCAN ENDO-1,3-BETA-GLUCOSIDASE BG1-RELATED-RELATED"/>
    <property type="match status" value="1"/>
</dbReference>
<dbReference type="EMBL" id="GBRH01199394">
    <property type="protein sequence ID" value="JAD98501.1"/>
    <property type="molecule type" value="Transcribed_RNA"/>
</dbReference>
<evidence type="ECO:0000256" key="2">
    <source>
        <dbReference type="ARBA" id="ARBA00022801"/>
    </source>
</evidence>
<organism evidence="6">
    <name type="scientific">Arundo donax</name>
    <name type="common">Giant reed</name>
    <name type="synonym">Donax arundinaceus</name>
    <dbReference type="NCBI Taxonomy" id="35708"/>
    <lineage>
        <taxon>Eukaryota</taxon>
        <taxon>Viridiplantae</taxon>
        <taxon>Streptophyta</taxon>
        <taxon>Embryophyta</taxon>
        <taxon>Tracheophyta</taxon>
        <taxon>Spermatophyta</taxon>
        <taxon>Magnoliopsida</taxon>
        <taxon>Liliopsida</taxon>
        <taxon>Poales</taxon>
        <taxon>Poaceae</taxon>
        <taxon>PACMAD clade</taxon>
        <taxon>Arundinoideae</taxon>
        <taxon>Arundineae</taxon>
        <taxon>Arundo</taxon>
    </lineage>
</organism>
<protein>
    <recommendedName>
        <fullName evidence="7">Glucan endo-1,3-beta-D-glucosidase</fullName>
    </recommendedName>
</protein>
<evidence type="ECO:0000256" key="4">
    <source>
        <dbReference type="RuleBase" id="RU004335"/>
    </source>
</evidence>
<dbReference type="InterPro" id="IPR017853">
    <property type="entry name" value="GH"/>
</dbReference>
<feature type="chain" id="PRO_5002061859" description="Glucan endo-1,3-beta-D-glucosidase" evidence="5">
    <location>
        <begin position="22"/>
        <end position="98"/>
    </location>
</feature>
<dbReference type="InterPro" id="IPR000490">
    <property type="entry name" value="Glyco_hydro_17"/>
</dbReference>
<sequence>MATTTSLCLHIVLLAVAAAAASDQGKIGICHGRVGSNLPPPSAAAALLRQNGVTKARLFLPDTAVLPVFAAAGIDLMVGVPNENLTSLSASGPDGAAQ</sequence>
<dbReference type="Pfam" id="PF00332">
    <property type="entry name" value="Glyco_hydro_17"/>
    <property type="match status" value="1"/>
</dbReference>
<dbReference type="GO" id="GO:0005975">
    <property type="term" value="P:carbohydrate metabolic process"/>
    <property type="evidence" value="ECO:0007669"/>
    <property type="project" value="InterPro"/>
</dbReference>
<comment type="similarity">
    <text evidence="1 4">Belongs to the glycosyl hydrolase 17 family.</text>
</comment>
<evidence type="ECO:0000313" key="6">
    <source>
        <dbReference type="EMBL" id="JAD98501.1"/>
    </source>
</evidence>
<keyword evidence="5" id="KW-0732">Signal</keyword>
<dbReference type="SUPFAM" id="SSF51445">
    <property type="entry name" value="(Trans)glycosidases"/>
    <property type="match status" value="1"/>
</dbReference>
<dbReference type="GO" id="GO:0004553">
    <property type="term" value="F:hydrolase activity, hydrolyzing O-glycosyl compounds"/>
    <property type="evidence" value="ECO:0007669"/>
    <property type="project" value="InterPro"/>
</dbReference>
<evidence type="ECO:0000256" key="3">
    <source>
        <dbReference type="ARBA" id="ARBA00023295"/>
    </source>
</evidence>
<evidence type="ECO:0000256" key="1">
    <source>
        <dbReference type="ARBA" id="ARBA00008773"/>
    </source>
</evidence>
<evidence type="ECO:0008006" key="7">
    <source>
        <dbReference type="Google" id="ProtNLM"/>
    </source>
</evidence>
<name>A0A0A9EEL5_ARUDO</name>
<keyword evidence="2" id="KW-0378">Hydrolase</keyword>
<dbReference type="AlphaFoldDB" id="A0A0A9EEL5"/>
<accession>A0A0A9EEL5</accession>
<dbReference type="Gene3D" id="3.20.20.80">
    <property type="entry name" value="Glycosidases"/>
    <property type="match status" value="1"/>
</dbReference>
<evidence type="ECO:0000256" key="5">
    <source>
        <dbReference type="SAM" id="SignalP"/>
    </source>
</evidence>
<feature type="signal peptide" evidence="5">
    <location>
        <begin position="1"/>
        <end position="21"/>
    </location>
</feature>
<reference evidence="6" key="2">
    <citation type="journal article" date="2015" name="Data Brief">
        <title>Shoot transcriptome of the giant reed, Arundo donax.</title>
        <authorList>
            <person name="Barrero R.A."/>
            <person name="Guerrero F.D."/>
            <person name="Moolhuijzen P."/>
            <person name="Goolsby J.A."/>
            <person name="Tidwell J."/>
            <person name="Bellgard S.E."/>
            <person name="Bellgard M.I."/>
        </authorList>
    </citation>
    <scope>NUCLEOTIDE SEQUENCE</scope>
    <source>
        <tissue evidence="6">Shoot tissue taken approximately 20 cm above the soil surface</tissue>
    </source>
</reference>
<keyword evidence="3" id="KW-0326">Glycosidase</keyword>